<proteinExistence type="predicted"/>
<comment type="caution">
    <text evidence="2">The sequence shown here is derived from an EMBL/GenBank/DDBJ whole genome shotgun (WGS) entry which is preliminary data.</text>
</comment>
<feature type="compositionally biased region" description="Low complexity" evidence="1">
    <location>
        <begin position="188"/>
        <end position="199"/>
    </location>
</feature>
<gene>
    <name evidence="2" type="ORF">Amon01_000848600</name>
</gene>
<accession>A0A9W7DKU1</accession>
<feature type="region of interest" description="Disordered" evidence="1">
    <location>
        <begin position="171"/>
        <end position="261"/>
    </location>
</feature>
<dbReference type="EMBL" id="BSXU01007574">
    <property type="protein sequence ID" value="GMG56419.1"/>
    <property type="molecule type" value="Genomic_DNA"/>
</dbReference>
<evidence type="ECO:0000313" key="2">
    <source>
        <dbReference type="EMBL" id="GMG56419.1"/>
    </source>
</evidence>
<dbReference type="Proteomes" id="UP001165063">
    <property type="component" value="Unassembled WGS sequence"/>
</dbReference>
<feature type="compositionally biased region" description="Polar residues" evidence="1">
    <location>
        <begin position="248"/>
        <end position="257"/>
    </location>
</feature>
<feature type="compositionally biased region" description="Basic residues" evidence="1">
    <location>
        <begin position="35"/>
        <end position="48"/>
    </location>
</feature>
<feature type="region of interest" description="Disordered" evidence="1">
    <location>
        <begin position="104"/>
        <end position="146"/>
    </location>
</feature>
<organism evidence="2 3">
    <name type="scientific">Ambrosiozyma monospora</name>
    <name type="common">Yeast</name>
    <name type="synonym">Endomycopsis monosporus</name>
    <dbReference type="NCBI Taxonomy" id="43982"/>
    <lineage>
        <taxon>Eukaryota</taxon>
        <taxon>Fungi</taxon>
        <taxon>Dikarya</taxon>
        <taxon>Ascomycota</taxon>
        <taxon>Saccharomycotina</taxon>
        <taxon>Pichiomycetes</taxon>
        <taxon>Pichiales</taxon>
        <taxon>Pichiaceae</taxon>
        <taxon>Ambrosiozyma</taxon>
    </lineage>
</organism>
<evidence type="ECO:0000313" key="3">
    <source>
        <dbReference type="Proteomes" id="UP001165063"/>
    </source>
</evidence>
<feature type="compositionally biased region" description="Low complexity" evidence="1">
    <location>
        <begin position="218"/>
        <end position="241"/>
    </location>
</feature>
<feature type="region of interest" description="Disordered" evidence="1">
    <location>
        <begin position="25"/>
        <end position="84"/>
    </location>
</feature>
<keyword evidence="3" id="KW-1185">Reference proteome</keyword>
<reference evidence="2" key="1">
    <citation type="submission" date="2023-04" db="EMBL/GenBank/DDBJ databases">
        <title>Ambrosiozyma monospora NBRC 1965.</title>
        <authorList>
            <person name="Ichikawa N."/>
            <person name="Sato H."/>
            <person name="Tonouchi N."/>
        </authorList>
    </citation>
    <scope>NUCLEOTIDE SEQUENCE</scope>
    <source>
        <strain evidence="2">NBRC 1965</strain>
    </source>
</reference>
<evidence type="ECO:0000256" key="1">
    <source>
        <dbReference type="SAM" id="MobiDB-lite"/>
    </source>
</evidence>
<feature type="compositionally biased region" description="Gly residues" evidence="1">
    <location>
        <begin position="368"/>
        <end position="395"/>
    </location>
</feature>
<sequence>MTGSSTHSLHSIHSINSLSAHPSLMSQSHSYQTPHHLHSHHHHGHTHQSHYSPYPQLSQSQGPISVSSQAGSVKPRRSSSILSLGSSCSGASSSIVLSPTSSHASLISSEDPQPLYAESGIGRSSRLHHTNTGETSGTSGDELGNALTNAKTNTTLMEDIYQTRTYTGVDTDQFASSTGDIDFDFDPQSQQQQQQQQQQYGGNGNGAGVSLNDELLASPPSNSTPSSMTTQRTQQPQQQYAPGPPLGISQSQSSVLSPNGAINGSNAGNIVGGGNGISVDLQDPSSHTSSPFDFNSLIGGGSNVSSSVASPVNINKNVNNGIGIGIGIGHGNGVPSGFSDGFVGGAGGGFDRSRDIDIDIDIDDDNGNGNGNGVGGGDGRNGNGNGQNGGNGGPGFNMNEFERMYRDSGDDLISKLLGLEGAGSGSR</sequence>
<protein>
    <submittedName>
        <fullName evidence="2">Unnamed protein product</fullName>
    </submittedName>
</protein>
<feature type="compositionally biased region" description="Polar residues" evidence="1">
    <location>
        <begin position="130"/>
        <end position="139"/>
    </location>
</feature>
<name>A0A9W7DKU1_AMBMO</name>
<feature type="region of interest" description="Disordered" evidence="1">
    <location>
        <begin position="358"/>
        <end position="403"/>
    </location>
</feature>
<feature type="compositionally biased region" description="Polar residues" evidence="1">
    <location>
        <begin position="55"/>
        <end position="71"/>
    </location>
</feature>
<dbReference type="AlphaFoldDB" id="A0A9W7DKU1"/>